<dbReference type="SMART" id="SM00855">
    <property type="entry name" value="PGAM"/>
    <property type="match status" value="1"/>
</dbReference>
<gene>
    <name evidence="1" type="primary">gpmA</name>
    <name evidence="1" type="ORF">Mterra_03690</name>
</gene>
<dbReference type="EMBL" id="QXDL01000271">
    <property type="protein sequence ID" value="RIH78132.1"/>
    <property type="molecule type" value="Genomic_DNA"/>
</dbReference>
<dbReference type="GO" id="GO:0016791">
    <property type="term" value="F:phosphatase activity"/>
    <property type="evidence" value="ECO:0007669"/>
    <property type="project" value="TreeGrafter"/>
</dbReference>
<evidence type="ECO:0000313" key="2">
    <source>
        <dbReference type="Proteomes" id="UP000265715"/>
    </source>
</evidence>
<dbReference type="EC" id="5.4.2.11" evidence="1"/>
<accession>A0A399E7Z3</accession>
<evidence type="ECO:0000313" key="1">
    <source>
        <dbReference type="EMBL" id="RIH78132.1"/>
    </source>
</evidence>
<dbReference type="RefSeq" id="WP_170159745.1">
    <property type="nucleotide sequence ID" value="NZ_QXDL01000271.1"/>
</dbReference>
<dbReference type="AlphaFoldDB" id="A0A399E7Z3"/>
<sequence length="219" mass="25139">MKEVWWIRHGQSASNAGLRTRDNRSNPLTALGRLEARRVAGALEREPELIVTSPYVRTLQTAEPALERFPLALHEEWPVHEYTWLADERRRDTTFLEREVYAERHFGLLDPHRVDGEGAESFVQFIGRVEGALERLRARPERYVVVFSHAAFIRAVLWTQFARPTVLDSKAMQQFLRFMESLKIPNASVVRMHLGAGDELFFSPPLTAHLQALQADLVA</sequence>
<dbReference type="GO" id="GO:0004619">
    <property type="term" value="F:phosphoglycerate mutase activity"/>
    <property type="evidence" value="ECO:0007669"/>
    <property type="project" value="UniProtKB-EC"/>
</dbReference>
<dbReference type="InterPro" id="IPR029033">
    <property type="entry name" value="His_PPase_superfam"/>
</dbReference>
<keyword evidence="2" id="KW-1185">Reference proteome</keyword>
<dbReference type="Pfam" id="PF00300">
    <property type="entry name" value="His_Phos_1"/>
    <property type="match status" value="1"/>
</dbReference>
<dbReference type="CDD" id="cd07067">
    <property type="entry name" value="HP_PGM_like"/>
    <property type="match status" value="1"/>
</dbReference>
<dbReference type="SUPFAM" id="SSF53254">
    <property type="entry name" value="Phosphoglycerate mutase-like"/>
    <property type="match status" value="1"/>
</dbReference>
<reference evidence="1 2" key="1">
    <citation type="submission" date="2018-08" db="EMBL/GenBank/DDBJ databases">
        <title>Meiothermus terrae DSM 26712 genome sequencing project.</title>
        <authorList>
            <person name="Da Costa M.S."/>
            <person name="Albuquerque L."/>
            <person name="Raposo P."/>
            <person name="Froufe H.J.C."/>
            <person name="Barroso C.S."/>
            <person name="Egas C."/>
        </authorList>
    </citation>
    <scope>NUCLEOTIDE SEQUENCE [LARGE SCALE GENOMIC DNA]</scope>
    <source>
        <strain evidence="1 2">DSM 26712</strain>
    </source>
</reference>
<protein>
    <submittedName>
        <fullName evidence="1">2,3-bisphosphoglycerate-dependent phosphoglycerate mutase</fullName>
        <ecNumber evidence="1">5.4.2.11</ecNumber>
    </submittedName>
</protein>
<proteinExistence type="predicted"/>
<dbReference type="InterPro" id="IPR050275">
    <property type="entry name" value="PGM_Phosphatase"/>
</dbReference>
<name>A0A399E7Z3_9DEIN</name>
<dbReference type="PANTHER" id="PTHR48100">
    <property type="entry name" value="BROAD-SPECIFICITY PHOSPHATASE YOR283W-RELATED"/>
    <property type="match status" value="1"/>
</dbReference>
<organism evidence="1 2">
    <name type="scientific">Calidithermus terrae</name>
    <dbReference type="NCBI Taxonomy" id="1408545"/>
    <lineage>
        <taxon>Bacteria</taxon>
        <taxon>Thermotogati</taxon>
        <taxon>Deinococcota</taxon>
        <taxon>Deinococci</taxon>
        <taxon>Thermales</taxon>
        <taxon>Thermaceae</taxon>
        <taxon>Calidithermus</taxon>
    </lineage>
</organism>
<keyword evidence="1" id="KW-0413">Isomerase</keyword>
<dbReference type="Gene3D" id="3.40.50.1240">
    <property type="entry name" value="Phosphoglycerate mutase-like"/>
    <property type="match status" value="1"/>
</dbReference>
<dbReference type="Proteomes" id="UP000265715">
    <property type="component" value="Unassembled WGS sequence"/>
</dbReference>
<dbReference type="InterPro" id="IPR013078">
    <property type="entry name" value="His_Pase_superF_clade-1"/>
</dbReference>
<comment type="caution">
    <text evidence="1">The sequence shown here is derived from an EMBL/GenBank/DDBJ whole genome shotgun (WGS) entry which is preliminary data.</text>
</comment>